<keyword evidence="2" id="KW-1185">Reference proteome</keyword>
<evidence type="ECO:0000313" key="2">
    <source>
        <dbReference type="Proteomes" id="UP001306950"/>
    </source>
</evidence>
<dbReference type="NCBIfam" id="NF007714">
    <property type="entry name" value="PRK10410.1-2"/>
    <property type="match status" value="1"/>
</dbReference>
<dbReference type="Pfam" id="PF11756">
    <property type="entry name" value="YgbA_NO"/>
    <property type="match status" value="1"/>
</dbReference>
<dbReference type="InterPro" id="IPR020483">
    <property type="entry name" value="Uncharacterised_YgbA"/>
</dbReference>
<sequence>MNRTYQHSRQAQRIEGPRITREKITIRHMIGIYCRGAHKKSRSLDSLGGRWRRTSFKYADDRMGSGLCEECKELERYAMKRLSFCRFGEDKSTCVSCPVHCYAPVQRDMIKRVMRYAGPRMLLSHPVLTIRHMIDGRARIALTELD</sequence>
<gene>
    <name evidence="1" type="ORF">V3851_20860</name>
</gene>
<protein>
    <submittedName>
        <fullName evidence="1">Nitrous oxide-stimulated promoter family protein</fullName>
    </submittedName>
</protein>
<organism evidence="1 2">
    <name type="scientific">Paenibacillus haidiansis</name>
    <dbReference type="NCBI Taxonomy" id="1574488"/>
    <lineage>
        <taxon>Bacteria</taxon>
        <taxon>Bacillati</taxon>
        <taxon>Bacillota</taxon>
        <taxon>Bacilli</taxon>
        <taxon>Bacillales</taxon>
        <taxon>Paenibacillaceae</taxon>
        <taxon>Paenibacillus</taxon>
    </lineage>
</organism>
<proteinExistence type="predicted"/>
<reference evidence="1 2" key="1">
    <citation type="submission" date="2024-02" db="EMBL/GenBank/DDBJ databases">
        <title>A nitrogen-fixing paenibacillus bacterium.</title>
        <authorList>
            <person name="Zhang W.L."/>
            <person name="Chen S.F."/>
        </authorList>
    </citation>
    <scope>NUCLEOTIDE SEQUENCE [LARGE SCALE GENOMIC DNA]</scope>
    <source>
        <strain evidence="1 2">M1</strain>
    </source>
</reference>
<accession>A0ABU7VWZ0</accession>
<evidence type="ECO:0000313" key="1">
    <source>
        <dbReference type="EMBL" id="MEF2968288.1"/>
    </source>
</evidence>
<name>A0ABU7VWZ0_9BACL</name>
<dbReference type="EMBL" id="JAZHPZ010000013">
    <property type="protein sequence ID" value="MEF2968288.1"/>
    <property type="molecule type" value="Genomic_DNA"/>
</dbReference>
<comment type="caution">
    <text evidence="1">The sequence shown here is derived from an EMBL/GenBank/DDBJ whole genome shotgun (WGS) entry which is preliminary data.</text>
</comment>
<dbReference type="RefSeq" id="WP_331848495.1">
    <property type="nucleotide sequence ID" value="NZ_JAZHPZ010000013.1"/>
</dbReference>
<dbReference type="Proteomes" id="UP001306950">
    <property type="component" value="Unassembled WGS sequence"/>
</dbReference>